<dbReference type="GO" id="GO:0016491">
    <property type="term" value="F:oxidoreductase activity"/>
    <property type="evidence" value="ECO:0007669"/>
    <property type="project" value="UniProtKB-KW"/>
</dbReference>
<proteinExistence type="inferred from homology"/>
<keyword evidence="4" id="KW-0862">Zinc</keyword>
<evidence type="ECO:0000313" key="6">
    <source>
        <dbReference type="EMBL" id="GES09599.1"/>
    </source>
</evidence>
<dbReference type="OrthoDB" id="334894at2"/>
<evidence type="ECO:0000256" key="2">
    <source>
        <dbReference type="ARBA" id="ARBA00008072"/>
    </source>
</evidence>
<dbReference type="PANTHER" id="PTHR43350">
    <property type="entry name" value="NAD-DEPENDENT ALCOHOL DEHYDROGENASE"/>
    <property type="match status" value="1"/>
</dbReference>
<dbReference type="RefSeq" id="WP_155355125.1">
    <property type="nucleotide sequence ID" value="NZ_BAAAHL010000040.1"/>
</dbReference>
<evidence type="ECO:0008006" key="8">
    <source>
        <dbReference type="Google" id="ProtNLM"/>
    </source>
</evidence>
<dbReference type="AlphaFoldDB" id="A0A5M3WN64"/>
<reference evidence="6 7" key="1">
    <citation type="submission" date="2019-10" db="EMBL/GenBank/DDBJ databases">
        <title>Whole genome shotgun sequence of Acrocarpospora macrocephala NBRC 16266.</title>
        <authorList>
            <person name="Ichikawa N."/>
            <person name="Kimura A."/>
            <person name="Kitahashi Y."/>
            <person name="Komaki H."/>
            <person name="Oguchi A."/>
        </authorList>
    </citation>
    <scope>NUCLEOTIDE SEQUENCE [LARGE SCALE GENOMIC DNA]</scope>
    <source>
        <strain evidence="6 7">NBRC 16266</strain>
    </source>
</reference>
<dbReference type="EMBL" id="BLAE01000016">
    <property type="protein sequence ID" value="GES09599.1"/>
    <property type="molecule type" value="Genomic_DNA"/>
</dbReference>
<comment type="caution">
    <text evidence="6">The sequence shown here is derived from an EMBL/GenBank/DDBJ whole genome shotgun (WGS) entry which is preliminary data.</text>
</comment>
<dbReference type="Proteomes" id="UP000331127">
    <property type="component" value="Unassembled WGS sequence"/>
</dbReference>
<sequence>MEGTRAIAAVTPERGAPFALTDITLPPLRPDEILVRVRAAGICRLMALTSEGSLALIGTAPAGTTFEADLMQLLIGRKVRGLVEGDAVPQTFLPMLMRQWRRGRFPVEQLVKTYPFDQIQQAADDMNAGRIVKPVLVM</sequence>
<keyword evidence="3" id="KW-0479">Metal-binding</keyword>
<accession>A0A5M3WN64</accession>
<name>A0A5M3WN64_9ACTN</name>
<comment type="cofactor">
    <cofactor evidence="1">
        <name>Zn(2+)</name>
        <dbReference type="ChEBI" id="CHEBI:29105"/>
    </cofactor>
</comment>
<evidence type="ECO:0000256" key="1">
    <source>
        <dbReference type="ARBA" id="ARBA00001947"/>
    </source>
</evidence>
<protein>
    <recommendedName>
        <fullName evidence="8">Alcohol dehydrogenase-like C-terminal domain-containing protein</fullName>
    </recommendedName>
</protein>
<dbReference type="PANTHER" id="PTHR43350:SF17">
    <property type="entry name" value="NAD-DEPENDENT ALCOHOL DEHYDROGENASE"/>
    <property type="match status" value="1"/>
</dbReference>
<keyword evidence="5" id="KW-0560">Oxidoreductase</keyword>
<dbReference type="Gene3D" id="3.90.180.10">
    <property type="entry name" value="Medium-chain alcohol dehydrogenases, catalytic domain"/>
    <property type="match status" value="2"/>
</dbReference>
<keyword evidence="7" id="KW-1185">Reference proteome</keyword>
<evidence type="ECO:0000256" key="5">
    <source>
        <dbReference type="ARBA" id="ARBA00023002"/>
    </source>
</evidence>
<dbReference type="SUPFAM" id="SSF50129">
    <property type="entry name" value="GroES-like"/>
    <property type="match status" value="1"/>
</dbReference>
<dbReference type="Gene3D" id="3.40.50.720">
    <property type="entry name" value="NAD(P)-binding Rossmann-like Domain"/>
    <property type="match status" value="1"/>
</dbReference>
<evidence type="ECO:0000313" key="7">
    <source>
        <dbReference type="Proteomes" id="UP000331127"/>
    </source>
</evidence>
<organism evidence="6 7">
    <name type="scientific">Acrocarpospora macrocephala</name>
    <dbReference type="NCBI Taxonomy" id="150177"/>
    <lineage>
        <taxon>Bacteria</taxon>
        <taxon>Bacillati</taxon>
        <taxon>Actinomycetota</taxon>
        <taxon>Actinomycetes</taxon>
        <taxon>Streptosporangiales</taxon>
        <taxon>Streptosporangiaceae</taxon>
        <taxon>Acrocarpospora</taxon>
    </lineage>
</organism>
<comment type="similarity">
    <text evidence="2">Belongs to the zinc-containing alcohol dehydrogenase family.</text>
</comment>
<gene>
    <name evidence="6" type="ORF">Amac_031950</name>
</gene>
<evidence type="ECO:0000256" key="3">
    <source>
        <dbReference type="ARBA" id="ARBA00022723"/>
    </source>
</evidence>
<evidence type="ECO:0000256" key="4">
    <source>
        <dbReference type="ARBA" id="ARBA00022833"/>
    </source>
</evidence>
<dbReference type="GO" id="GO:0046872">
    <property type="term" value="F:metal ion binding"/>
    <property type="evidence" value="ECO:0007669"/>
    <property type="project" value="UniProtKB-KW"/>
</dbReference>
<dbReference type="InterPro" id="IPR011032">
    <property type="entry name" value="GroES-like_sf"/>
</dbReference>